<dbReference type="EMBL" id="WTVA01000015">
    <property type="protein sequence ID" value="MZR24174.1"/>
    <property type="molecule type" value="Genomic_DNA"/>
</dbReference>
<dbReference type="Pfam" id="PF00534">
    <property type="entry name" value="Glycos_transf_1"/>
    <property type="match status" value="1"/>
</dbReference>
<protein>
    <submittedName>
        <fullName evidence="2">Glycosyltransferase</fullName>
    </submittedName>
</protein>
<feature type="domain" description="Glycosyl transferase family 1" evidence="1">
    <location>
        <begin position="233"/>
        <end position="391"/>
    </location>
</feature>
<evidence type="ECO:0000259" key="1">
    <source>
        <dbReference type="Pfam" id="PF00534"/>
    </source>
</evidence>
<gene>
    <name evidence="2" type="ORF">GQF03_17705</name>
</gene>
<dbReference type="PANTHER" id="PTHR12526:SF636">
    <property type="entry name" value="BLL3647 PROTEIN"/>
    <property type="match status" value="1"/>
</dbReference>
<dbReference type="GO" id="GO:0016757">
    <property type="term" value="F:glycosyltransferase activity"/>
    <property type="evidence" value="ECO:0007669"/>
    <property type="project" value="InterPro"/>
</dbReference>
<dbReference type="AlphaFoldDB" id="A0A845MQZ7"/>
<keyword evidence="3" id="KW-1185">Reference proteome</keyword>
<dbReference type="Gene3D" id="3.40.50.2000">
    <property type="entry name" value="Glycogen Phosphorylase B"/>
    <property type="match status" value="2"/>
</dbReference>
<evidence type="ECO:0000313" key="3">
    <source>
        <dbReference type="Proteomes" id="UP000445696"/>
    </source>
</evidence>
<dbReference type="CDD" id="cd03801">
    <property type="entry name" value="GT4_PimA-like"/>
    <property type="match status" value="1"/>
</dbReference>
<dbReference type="OrthoDB" id="9790710at2"/>
<dbReference type="Proteomes" id="UP000445696">
    <property type="component" value="Unassembled WGS sequence"/>
</dbReference>
<sequence length="424" mass="46744">MSDLQNQAPLVVVVLKGYPRLSETFIAQELLALERLGLRLQLVSLRHPTDKSTHPVNDEISAPVNYLPEYLYQEPLRVLKSWWRARRLPGYAAARSVWLKDLRRDLTPNRVRRFGQALVLAAEMPEGTAMVYAHFLHTPASVARYASLMTGHDWSCSAHAKDIWTTPEWELREKLDALSWLVTCTSVNAEYLAGLAADKSRVSLMYHGLDMTRFPEFPDRRHVRDGSDPAAPVEILSVGRAVAKKGYDDLLTALAGLPGDLHWRFTHIGGGPLLGELRAQAQQLGIAARIDWRGARPQEEVLAALKAADIFVLASRIAEDGDRDGLPNVLMEAQSQKLATVATNVSAVPELVIDGETGLLVEPRDPAAMTAALLTLARDPDLRRVFSEAGNARLRKLFDVNAWVGQLARKLGAPGELPRTGTGS</sequence>
<dbReference type="RefSeq" id="WP_161340630.1">
    <property type="nucleotide sequence ID" value="NZ_JBHSDG010000003.1"/>
</dbReference>
<proteinExistence type="predicted"/>
<name>A0A845MQZ7_9PROT</name>
<dbReference type="SUPFAM" id="SSF53756">
    <property type="entry name" value="UDP-Glycosyltransferase/glycogen phosphorylase"/>
    <property type="match status" value="1"/>
</dbReference>
<dbReference type="PANTHER" id="PTHR12526">
    <property type="entry name" value="GLYCOSYLTRANSFERASE"/>
    <property type="match status" value="1"/>
</dbReference>
<reference evidence="2 3" key="1">
    <citation type="journal article" date="2014" name="Int. J. Syst. Evol. Microbiol.">
        <title>Sneathiella chungangensis sp. nov., isolated from a marine sand, and emended description of the genus Sneathiella.</title>
        <authorList>
            <person name="Siamphan C."/>
            <person name="Kim H."/>
            <person name="Lee J.S."/>
            <person name="Kim W."/>
        </authorList>
    </citation>
    <scope>NUCLEOTIDE SEQUENCE [LARGE SCALE GENOMIC DNA]</scope>
    <source>
        <strain evidence="2 3">KCTC 32476</strain>
    </source>
</reference>
<accession>A0A845MQZ7</accession>
<dbReference type="InterPro" id="IPR001296">
    <property type="entry name" value="Glyco_trans_1"/>
</dbReference>
<organism evidence="2 3">
    <name type="scientific">Sneathiella chungangensis</name>
    <dbReference type="NCBI Taxonomy" id="1418234"/>
    <lineage>
        <taxon>Bacteria</taxon>
        <taxon>Pseudomonadati</taxon>
        <taxon>Pseudomonadota</taxon>
        <taxon>Alphaproteobacteria</taxon>
        <taxon>Sneathiellales</taxon>
        <taxon>Sneathiellaceae</taxon>
        <taxon>Sneathiella</taxon>
    </lineage>
</organism>
<keyword evidence="2" id="KW-0808">Transferase</keyword>
<comment type="caution">
    <text evidence="2">The sequence shown here is derived from an EMBL/GenBank/DDBJ whole genome shotgun (WGS) entry which is preliminary data.</text>
</comment>
<evidence type="ECO:0000313" key="2">
    <source>
        <dbReference type="EMBL" id="MZR24174.1"/>
    </source>
</evidence>